<keyword evidence="2" id="KW-0472">Membrane</keyword>
<feature type="region of interest" description="Disordered" evidence="1">
    <location>
        <begin position="123"/>
        <end position="144"/>
    </location>
</feature>
<feature type="transmembrane region" description="Helical" evidence="2">
    <location>
        <begin position="12"/>
        <end position="32"/>
    </location>
</feature>
<keyword evidence="2" id="KW-0812">Transmembrane</keyword>
<dbReference type="Proteomes" id="UP000316092">
    <property type="component" value="Unassembled WGS sequence"/>
</dbReference>
<organism evidence="3 4">
    <name type="scientific">Deinococcus detaillensis</name>
    <dbReference type="NCBI Taxonomy" id="2592048"/>
    <lineage>
        <taxon>Bacteria</taxon>
        <taxon>Thermotogati</taxon>
        <taxon>Deinococcota</taxon>
        <taxon>Deinococci</taxon>
        <taxon>Deinococcales</taxon>
        <taxon>Deinococcaceae</taxon>
        <taxon>Deinococcus</taxon>
    </lineage>
</organism>
<keyword evidence="2" id="KW-1133">Transmembrane helix</keyword>
<feature type="transmembrane region" description="Helical" evidence="2">
    <location>
        <begin position="48"/>
        <end position="67"/>
    </location>
</feature>
<dbReference type="RefSeq" id="WP_143721830.1">
    <property type="nucleotide sequence ID" value="NZ_VKDB01000027.1"/>
</dbReference>
<accession>A0A553UKQ7</accession>
<feature type="transmembrane region" description="Helical" evidence="2">
    <location>
        <begin position="79"/>
        <end position="96"/>
    </location>
</feature>
<proteinExistence type="predicted"/>
<comment type="caution">
    <text evidence="3">The sequence shown here is derived from an EMBL/GenBank/DDBJ whole genome shotgun (WGS) entry which is preliminary data.</text>
</comment>
<reference evidence="3 4" key="1">
    <citation type="submission" date="2019-07" db="EMBL/GenBank/DDBJ databases">
        <title>Deinococcus detaillus sp. nov., isolated from humus soil in Antarctica.</title>
        <authorList>
            <person name="Zhang K."/>
        </authorList>
    </citation>
    <scope>NUCLEOTIDE SEQUENCE [LARGE SCALE GENOMIC DNA]</scope>
    <source>
        <strain evidence="3 4">H1</strain>
    </source>
</reference>
<evidence type="ECO:0000313" key="4">
    <source>
        <dbReference type="Proteomes" id="UP000316092"/>
    </source>
</evidence>
<evidence type="ECO:0000313" key="3">
    <source>
        <dbReference type="EMBL" id="TSA80779.1"/>
    </source>
</evidence>
<evidence type="ECO:0000256" key="2">
    <source>
        <dbReference type="SAM" id="Phobius"/>
    </source>
</evidence>
<sequence>MDQSGLNLDWLVALAGSPVSLGLLVFGLVATIKRDFERRKPPITWNPWLWRGIAAVVGMALSLTIYAVTGKATLGQPGWIGAALFGFFAAVVSVAGRDGLKTVLGYFGGGGVAIQDAQQVNIQQPGPPADTSLPDSPDAAPIDPRATVIIERPPSGLEAIP</sequence>
<name>A0A553UKQ7_9DEIO</name>
<dbReference type="EMBL" id="VKDB01000027">
    <property type="protein sequence ID" value="TSA80779.1"/>
    <property type="molecule type" value="Genomic_DNA"/>
</dbReference>
<dbReference type="OrthoDB" id="74324at2"/>
<dbReference type="AlphaFoldDB" id="A0A553UKQ7"/>
<protein>
    <submittedName>
        <fullName evidence="3">Uncharacterized protein</fullName>
    </submittedName>
</protein>
<gene>
    <name evidence="3" type="ORF">FNU79_16175</name>
</gene>
<keyword evidence="4" id="KW-1185">Reference proteome</keyword>
<evidence type="ECO:0000256" key="1">
    <source>
        <dbReference type="SAM" id="MobiDB-lite"/>
    </source>
</evidence>